<sequence>MKIEVTDDLEACLAVRMAVFVAEQGYSEAEELDGQDDHAIQILARDGDRPVGTARVFAEGATGKIGRVCVLPEMRGTGLGADLVRAALEVLRAQPGIRRVKLSAQVRAMGFYEKLGFVGQGADYDDGGVPHRDMVLDL</sequence>
<keyword evidence="1" id="KW-0808">Transferase</keyword>
<feature type="domain" description="N-acetyltransferase" evidence="3">
    <location>
        <begin position="1"/>
        <end position="138"/>
    </location>
</feature>
<keyword evidence="5" id="KW-1185">Reference proteome</keyword>
<dbReference type="Gene3D" id="3.40.630.30">
    <property type="match status" value="1"/>
</dbReference>
<dbReference type="EMBL" id="CP025430">
    <property type="protein sequence ID" value="AUH65600.1"/>
    <property type="molecule type" value="Genomic_DNA"/>
</dbReference>
<dbReference type="RefSeq" id="WP_101753574.1">
    <property type="nucleotide sequence ID" value="NZ_CP025430.1"/>
</dbReference>
<reference evidence="4 5" key="1">
    <citation type="journal article" date="2013" name="Antonie Van Leeuwenhoek">
        <title>Paracoccus zhejiangensis sp. nov., isolated from activated sludge in wastewater-treatment system.</title>
        <authorList>
            <person name="Wu Z.G."/>
            <person name="Zhang D.F."/>
            <person name="Liu Y.L."/>
            <person name="Wang F."/>
            <person name="Jiang X."/>
            <person name="Li C."/>
            <person name="Li S.P."/>
            <person name="Hong Q."/>
            <person name="Li W.J."/>
        </authorList>
    </citation>
    <scope>NUCLEOTIDE SEQUENCE [LARGE SCALE GENOMIC DNA]</scope>
    <source>
        <strain evidence="4 5">J6</strain>
    </source>
</reference>
<dbReference type="AlphaFoldDB" id="A0A2H5F225"/>
<dbReference type="Proteomes" id="UP000234530">
    <property type="component" value="Chromosome"/>
</dbReference>
<dbReference type="CDD" id="cd04301">
    <property type="entry name" value="NAT_SF"/>
    <property type="match status" value="1"/>
</dbReference>
<dbReference type="PANTHER" id="PTHR43877">
    <property type="entry name" value="AMINOALKYLPHOSPHONATE N-ACETYLTRANSFERASE-RELATED-RELATED"/>
    <property type="match status" value="1"/>
</dbReference>
<evidence type="ECO:0000256" key="1">
    <source>
        <dbReference type="ARBA" id="ARBA00022679"/>
    </source>
</evidence>
<dbReference type="SUPFAM" id="SSF55729">
    <property type="entry name" value="Acyl-CoA N-acyltransferases (Nat)"/>
    <property type="match status" value="1"/>
</dbReference>
<evidence type="ECO:0000313" key="4">
    <source>
        <dbReference type="EMBL" id="AUH65600.1"/>
    </source>
</evidence>
<gene>
    <name evidence="4" type="ORF">CX676_16795</name>
</gene>
<dbReference type="InterPro" id="IPR000182">
    <property type="entry name" value="GNAT_dom"/>
</dbReference>
<dbReference type="KEGG" id="pzh:CX676_16795"/>
<evidence type="ECO:0000259" key="3">
    <source>
        <dbReference type="PROSITE" id="PS51186"/>
    </source>
</evidence>
<accession>A0A2H5F225</accession>
<evidence type="ECO:0000313" key="5">
    <source>
        <dbReference type="Proteomes" id="UP000234530"/>
    </source>
</evidence>
<organism evidence="4 5">
    <name type="scientific">Paracoccus zhejiangensis</name>
    <dbReference type="NCBI Taxonomy" id="1077935"/>
    <lineage>
        <taxon>Bacteria</taxon>
        <taxon>Pseudomonadati</taxon>
        <taxon>Pseudomonadota</taxon>
        <taxon>Alphaproteobacteria</taxon>
        <taxon>Rhodobacterales</taxon>
        <taxon>Paracoccaceae</taxon>
        <taxon>Paracoccus</taxon>
    </lineage>
</organism>
<keyword evidence="2" id="KW-0012">Acyltransferase</keyword>
<proteinExistence type="predicted"/>
<dbReference type="Pfam" id="PF13673">
    <property type="entry name" value="Acetyltransf_10"/>
    <property type="match status" value="1"/>
</dbReference>
<dbReference type="InterPro" id="IPR050832">
    <property type="entry name" value="Bact_Acetyltransf"/>
</dbReference>
<dbReference type="OrthoDB" id="9796171at2"/>
<dbReference type="GO" id="GO:0016747">
    <property type="term" value="F:acyltransferase activity, transferring groups other than amino-acyl groups"/>
    <property type="evidence" value="ECO:0007669"/>
    <property type="project" value="InterPro"/>
</dbReference>
<evidence type="ECO:0000256" key="2">
    <source>
        <dbReference type="ARBA" id="ARBA00023315"/>
    </source>
</evidence>
<dbReference type="PROSITE" id="PS51186">
    <property type="entry name" value="GNAT"/>
    <property type="match status" value="1"/>
</dbReference>
<dbReference type="InterPro" id="IPR016181">
    <property type="entry name" value="Acyl_CoA_acyltransferase"/>
</dbReference>
<protein>
    <submittedName>
        <fullName evidence="4">Drug:proton antiporter</fullName>
    </submittedName>
</protein>
<name>A0A2H5F225_9RHOB</name>